<dbReference type="HOGENOM" id="CLU_367198_0_0_11"/>
<keyword evidence="1" id="KW-0614">Plasmid</keyword>
<dbReference type="InterPro" id="IPR002543">
    <property type="entry name" value="FtsK_dom"/>
</dbReference>
<dbReference type="GO" id="GO:0005524">
    <property type="term" value="F:ATP binding"/>
    <property type="evidence" value="ECO:0007669"/>
    <property type="project" value="UniProtKB-UniRule"/>
</dbReference>
<evidence type="ECO:0000313" key="2">
    <source>
        <dbReference type="Proteomes" id="UP000001318"/>
    </source>
</evidence>
<dbReference type="PANTHER" id="PTHR22683:SF47">
    <property type="entry name" value="FTSK DOMAIN-CONTAINING PROTEIN YDCQ"/>
    <property type="match status" value="1"/>
</dbReference>
<protein>
    <submittedName>
        <fullName evidence="1">FtsK/SpoIIIE family protein</fullName>
    </submittedName>
</protein>
<accession>B0RJE7</accession>
<dbReference type="AlphaFoldDB" id="B0RJE7"/>
<organism evidence="1 2">
    <name type="scientific">Clavibacter sepedonicus</name>
    <name type="common">Clavibacter michiganensis subsp. sepedonicus</name>
    <dbReference type="NCBI Taxonomy" id="31964"/>
    <lineage>
        <taxon>Bacteria</taxon>
        <taxon>Bacillati</taxon>
        <taxon>Actinomycetota</taxon>
        <taxon>Actinomycetes</taxon>
        <taxon>Micrococcales</taxon>
        <taxon>Microbacteriaceae</taxon>
        <taxon>Clavibacter</taxon>
    </lineage>
</organism>
<dbReference type="eggNOG" id="COG1674">
    <property type="taxonomic scope" value="Bacteria"/>
</dbReference>
<dbReference type="InterPro" id="IPR050206">
    <property type="entry name" value="FtsK/SpoIIIE/SftA"/>
</dbReference>
<proteinExistence type="predicted"/>
<dbReference type="PROSITE" id="PS50901">
    <property type="entry name" value="FTSK"/>
    <property type="match status" value="1"/>
</dbReference>
<keyword evidence="2" id="KW-1185">Reference proteome</keyword>
<reference evidence="1 2" key="1">
    <citation type="journal article" date="2008" name="J. Bacteriol.">
        <title>Genome of the actinomycete plant pathogen Clavibacter michiganensis subsp. sepedonicus suggests recent niche adaptation.</title>
        <authorList>
            <person name="Bentley S.D."/>
            <person name="Corton C."/>
            <person name="Brown S.E."/>
            <person name="Barron A."/>
            <person name="Clark L."/>
            <person name="Doggett J."/>
            <person name="Harris B."/>
            <person name="Ormond D."/>
            <person name="Quail M.A."/>
            <person name="May G."/>
            <person name="Francis D."/>
            <person name="Knudson D."/>
            <person name="Parkhill J."/>
            <person name="Ishimaru C.A."/>
        </authorList>
    </citation>
    <scope>NUCLEOTIDE SEQUENCE [LARGE SCALE GENOMIC DNA]</scope>
    <source>
        <strain evidence="2">ATCC 33113 / DSM 20744 / JCM 9667 / LMG 2889 / ICMP 2535 / C-1</strain>
    </source>
</reference>
<evidence type="ECO:0000313" key="1">
    <source>
        <dbReference type="EMBL" id="CAQ03337.1"/>
    </source>
</evidence>
<dbReference type="KEGG" id="cms:pCSL0094"/>
<dbReference type="Gene3D" id="3.40.50.300">
    <property type="entry name" value="P-loop containing nucleotide triphosphate hydrolases"/>
    <property type="match status" value="1"/>
</dbReference>
<dbReference type="GO" id="GO:0003677">
    <property type="term" value="F:DNA binding"/>
    <property type="evidence" value="ECO:0007669"/>
    <property type="project" value="InterPro"/>
</dbReference>
<sequence length="706" mass="78282">MNSGPVSYSPLPRIPGWSTPVLTLGAVGTIAVGAGMVTDNPGLVTGAVTGTLLTSAGAIALNCQHRRRLELADMYLLKLSPQLGWPAPDRKHLTVSGWRGGWIGTPKRIKIRFNPLADESAPQIVAEARRLAKRLFGTRYRATRQDDRKGILVLTRLDSAAESNTDVQIERVKTLTSKIFGADSTCKTRFADSGELREITVTFEVSHRLASAALRARIETQISAMLHGRWRAFWDLQNDTVRLELRPQLKTYIPNPNIAPDVVDPLKTYDELEVPVAIDEDGNTIVWKPKDDPHGIVTGKTGKGKTVALLNIVMYLAACGWKVWGIDGKRIELLGLRSHPNVQLLAGRVDHQARVAHEMYEMMQRRFEQYEAGLVKLEDFEPVLFVIDEYKTFRNAVTAWYRTVKPKGASTVPATLNEISDFVSLARKARMHLMLGLQRPDAEFLTGDMRDNFNFRMSFGRLSPDAAKMMWDSFSTGVTIPLNAKGRGMAVNRDGVPVEVQAYWTPDPYQTDPENPDVWVFPNDLQIIEQLQPKVRLHENMRIIDPEDTGDWVDLDGKDDKDAPNFNDYMDARITTVSAADAAPKRRMAGVFESSSKVAVLERITTDNEEPEIPDEDELFAGYSPAQETGIDDLLGDDGTFEHEGALVLVDEGSDSWGLIDFLEVGLDDEGDVEISYRDFATGEPGSLSVPGSEPLVVRLPDAGVS</sequence>
<dbReference type="PANTHER" id="PTHR22683">
    <property type="entry name" value="SPORULATION PROTEIN RELATED"/>
    <property type="match status" value="1"/>
</dbReference>
<dbReference type="InterPro" id="IPR027417">
    <property type="entry name" value="P-loop_NTPase"/>
</dbReference>
<dbReference type="SUPFAM" id="SSF52540">
    <property type="entry name" value="P-loop containing nucleoside triphosphate hydrolases"/>
    <property type="match status" value="1"/>
</dbReference>
<name>B0RJE7_CLASE</name>
<dbReference type="Pfam" id="PF01580">
    <property type="entry name" value="FtsK_SpoIIIE"/>
    <property type="match status" value="1"/>
</dbReference>
<dbReference type="EMBL" id="AM849036">
    <property type="protein sequence ID" value="CAQ03337.1"/>
    <property type="molecule type" value="Genomic_DNA"/>
</dbReference>
<gene>
    <name evidence="1" type="ordered locus">pCSL0094</name>
</gene>
<dbReference type="Proteomes" id="UP000001318">
    <property type="component" value="Plasmid pCSL1"/>
</dbReference>
<geneLocation type="plasmid" evidence="1 2">
    <name>pCSL1</name>
</geneLocation>